<proteinExistence type="predicted"/>
<reference evidence="3" key="1">
    <citation type="journal article" date="2019" name="Int. J. Syst. Evol. Microbiol.">
        <title>The Global Catalogue of Microorganisms (GCM) 10K type strain sequencing project: providing services to taxonomists for standard genome sequencing and annotation.</title>
        <authorList>
            <consortium name="The Broad Institute Genomics Platform"/>
            <consortium name="The Broad Institute Genome Sequencing Center for Infectious Disease"/>
            <person name="Wu L."/>
            <person name="Ma J."/>
        </authorList>
    </citation>
    <scope>NUCLEOTIDE SEQUENCE [LARGE SCALE GENOMIC DNA]</scope>
    <source>
        <strain evidence="3">CGMCC 1.15053</strain>
    </source>
</reference>
<evidence type="ECO:0000313" key="3">
    <source>
        <dbReference type="Proteomes" id="UP001595979"/>
    </source>
</evidence>
<dbReference type="Proteomes" id="UP001595979">
    <property type="component" value="Unassembled WGS sequence"/>
</dbReference>
<dbReference type="EMBL" id="JBHSOH010000007">
    <property type="protein sequence ID" value="MFC5848548.1"/>
    <property type="molecule type" value="Genomic_DNA"/>
</dbReference>
<feature type="compositionally biased region" description="Basic and acidic residues" evidence="1">
    <location>
        <begin position="30"/>
        <end position="47"/>
    </location>
</feature>
<name>A0ABW1DLE6_9DEIO</name>
<feature type="region of interest" description="Disordered" evidence="1">
    <location>
        <begin position="23"/>
        <end position="51"/>
    </location>
</feature>
<sequence>MRRVLTTFWSVLRELVFALAAQPGRPGATRAERDGKAAQAERLREAPDATPLEAARQVGAEVGKAAVGQSTPYARRGRGKA</sequence>
<dbReference type="RefSeq" id="WP_380048696.1">
    <property type="nucleotide sequence ID" value="NZ_JBHSOH010000007.1"/>
</dbReference>
<keyword evidence="3" id="KW-1185">Reference proteome</keyword>
<organism evidence="2 3">
    <name type="scientific">Deinococcus petrolearius</name>
    <dbReference type="NCBI Taxonomy" id="1751295"/>
    <lineage>
        <taxon>Bacteria</taxon>
        <taxon>Thermotogati</taxon>
        <taxon>Deinococcota</taxon>
        <taxon>Deinococci</taxon>
        <taxon>Deinococcales</taxon>
        <taxon>Deinococcaceae</taxon>
        <taxon>Deinococcus</taxon>
    </lineage>
</organism>
<comment type="caution">
    <text evidence="2">The sequence shown here is derived from an EMBL/GenBank/DDBJ whole genome shotgun (WGS) entry which is preliminary data.</text>
</comment>
<protein>
    <submittedName>
        <fullName evidence="2">Uncharacterized protein</fullName>
    </submittedName>
</protein>
<gene>
    <name evidence="2" type="ORF">ACFPQ6_09515</name>
</gene>
<evidence type="ECO:0000256" key="1">
    <source>
        <dbReference type="SAM" id="MobiDB-lite"/>
    </source>
</evidence>
<evidence type="ECO:0000313" key="2">
    <source>
        <dbReference type="EMBL" id="MFC5848548.1"/>
    </source>
</evidence>
<accession>A0ABW1DLE6</accession>